<dbReference type="PANTHER" id="PTHR38108:SF1">
    <property type="entry name" value="UPF0319 PROTEIN YCCT"/>
    <property type="match status" value="1"/>
</dbReference>
<dbReference type="EMBL" id="CP009888">
    <property type="protein sequence ID" value="AIY64370.1"/>
    <property type="molecule type" value="Genomic_DNA"/>
</dbReference>
<organism evidence="4 5">
    <name type="scientific">Pseudoalteromonas piratica</name>
    <dbReference type="NCBI Taxonomy" id="1348114"/>
    <lineage>
        <taxon>Bacteria</taxon>
        <taxon>Pseudomonadati</taxon>
        <taxon>Pseudomonadota</taxon>
        <taxon>Gammaproteobacteria</taxon>
        <taxon>Alteromonadales</taxon>
        <taxon>Pseudoalteromonadaceae</taxon>
        <taxon>Pseudoalteromonas</taxon>
    </lineage>
</organism>
<accession>A0A0A7ECI6</accession>
<dbReference type="Pfam" id="PF09829">
    <property type="entry name" value="DUF2057"/>
    <property type="match status" value="1"/>
</dbReference>
<dbReference type="KEGG" id="pseo:OM33_03785"/>
<reference evidence="4 5" key="1">
    <citation type="submission" date="2014-11" db="EMBL/GenBank/DDBJ databases">
        <title>Complete Genome Sequence of Pseudoalteromonas sp. Strain OCN003 Isolated from Kaneohe Bay, Oahu, Hawaii.</title>
        <authorList>
            <person name="Beurmann S."/>
            <person name="Videau P."/>
            <person name="Ushijima B."/>
            <person name="Smith A.M."/>
            <person name="Aeby G.S."/>
            <person name="Callahan S.M."/>
            <person name="Belcaid M."/>
        </authorList>
    </citation>
    <scope>NUCLEOTIDE SEQUENCE [LARGE SCALE GENOMIC DNA]</scope>
    <source>
        <strain evidence="4 5">OCN003</strain>
    </source>
</reference>
<name>A0A0A7ECI6_9GAMM</name>
<keyword evidence="5" id="KW-1185">Reference proteome</keyword>
<dbReference type="STRING" id="1348114.OM33_03785"/>
<feature type="compositionally biased region" description="Polar residues" evidence="3">
    <location>
        <begin position="174"/>
        <end position="185"/>
    </location>
</feature>
<proteinExistence type="inferred from homology"/>
<evidence type="ECO:0000313" key="4">
    <source>
        <dbReference type="EMBL" id="AIY64370.1"/>
    </source>
</evidence>
<comment type="similarity">
    <text evidence="1">Belongs to the UPF0319 family.</text>
</comment>
<keyword evidence="2" id="KW-0732">Signal</keyword>
<gene>
    <name evidence="4" type="ORF">OM33_03785</name>
</gene>
<sequence>MKNILTLSLLLPTIVYGATIKFSEEIIPLQVNDEKVEHSLFSSVDKVTVPQGQHKIKVKYKDLYEIDYDEHEVIESDPFWLVVNIDKSEATYQISMPRADDIAGAKRYIKGPFANFKERGTNNQALRLEPVKAHVVLSTETNNMADLPTSSTIGKIPSNSTAYAPKSPPKAKVATNQATSAPVSQQPSALNMLEFWWSQASEQEKAAFLANKKGS</sequence>
<dbReference type="RefSeq" id="WP_038638947.1">
    <property type="nucleotide sequence ID" value="NZ_CP009888.1"/>
</dbReference>
<evidence type="ECO:0000313" key="5">
    <source>
        <dbReference type="Proteomes" id="UP000030341"/>
    </source>
</evidence>
<evidence type="ECO:0000256" key="2">
    <source>
        <dbReference type="ARBA" id="ARBA00022729"/>
    </source>
</evidence>
<dbReference type="PANTHER" id="PTHR38108">
    <property type="entry name" value="UPF0319 PROTEIN YCCT"/>
    <property type="match status" value="1"/>
</dbReference>
<dbReference type="eggNOG" id="COG3110">
    <property type="taxonomic scope" value="Bacteria"/>
</dbReference>
<dbReference type="AlphaFoldDB" id="A0A0A7ECI6"/>
<dbReference type="HOGENOM" id="CLU_1389204_0_0_6"/>
<protein>
    <recommendedName>
        <fullName evidence="6">DUF2057 domain-containing protein</fullName>
    </recommendedName>
</protein>
<evidence type="ECO:0000256" key="1">
    <source>
        <dbReference type="ARBA" id="ARBA00008490"/>
    </source>
</evidence>
<evidence type="ECO:0000256" key="3">
    <source>
        <dbReference type="SAM" id="MobiDB-lite"/>
    </source>
</evidence>
<dbReference type="InterPro" id="IPR018635">
    <property type="entry name" value="UPF0319"/>
</dbReference>
<feature type="compositionally biased region" description="Polar residues" evidence="3">
    <location>
        <begin position="148"/>
        <end position="162"/>
    </location>
</feature>
<feature type="region of interest" description="Disordered" evidence="3">
    <location>
        <begin position="148"/>
        <end position="185"/>
    </location>
</feature>
<evidence type="ECO:0008006" key="6">
    <source>
        <dbReference type="Google" id="ProtNLM"/>
    </source>
</evidence>
<dbReference type="Proteomes" id="UP000030341">
    <property type="component" value="Chromosome 1"/>
</dbReference>